<evidence type="ECO:0000256" key="4">
    <source>
        <dbReference type="ARBA" id="ARBA00016436"/>
    </source>
</evidence>
<dbReference type="GO" id="GO:0005524">
    <property type="term" value="F:ATP binding"/>
    <property type="evidence" value="ECO:0007669"/>
    <property type="project" value="UniProtKB-UniRule"/>
</dbReference>
<comment type="function">
    <text evidence="1 13">Transfers the gamma-phosphate of ATP to the 4'-position of a tetraacyldisaccharide 1-phosphate intermediate (termed DS-1-P) to form tetraacyldisaccharide 1,4'-bis-phosphate (lipid IVA).</text>
</comment>
<keyword evidence="11 13" id="KW-0443">Lipid metabolism</keyword>
<proteinExistence type="inferred from homology"/>
<name>A0AAT9G562_9ENTR</name>
<keyword evidence="10 13" id="KW-0067">ATP-binding</keyword>
<evidence type="ECO:0000256" key="3">
    <source>
        <dbReference type="ARBA" id="ARBA00012071"/>
    </source>
</evidence>
<dbReference type="InterPro" id="IPR003758">
    <property type="entry name" value="LpxK"/>
</dbReference>
<keyword evidence="7 13" id="KW-0808">Transferase</keyword>
<dbReference type="EC" id="2.7.1.130" evidence="3 13"/>
<evidence type="ECO:0000256" key="2">
    <source>
        <dbReference type="ARBA" id="ARBA00004870"/>
    </source>
</evidence>
<evidence type="ECO:0000256" key="11">
    <source>
        <dbReference type="ARBA" id="ARBA00023098"/>
    </source>
</evidence>
<comment type="catalytic activity">
    <reaction evidence="13">
        <text>a lipid A disaccharide + ATP = a lipid IVA + ADP + H(+)</text>
        <dbReference type="Rhea" id="RHEA:67840"/>
        <dbReference type="ChEBI" id="CHEBI:15378"/>
        <dbReference type="ChEBI" id="CHEBI:30616"/>
        <dbReference type="ChEBI" id="CHEBI:176343"/>
        <dbReference type="ChEBI" id="CHEBI:176425"/>
        <dbReference type="ChEBI" id="CHEBI:456216"/>
        <dbReference type="EC" id="2.7.1.130"/>
    </reaction>
</comment>
<dbReference type="GO" id="GO:0009245">
    <property type="term" value="P:lipid A biosynthetic process"/>
    <property type="evidence" value="ECO:0007669"/>
    <property type="project" value="UniProtKB-UniRule"/>
</dbReference>
<evidence type="ECO:0000256" key="9">
    <source>
        <dbReference type="ARBA" id="ARBA00022777"/>
    </source>
</evidence>
<dbReference type="PANTHER" id="PTHR42724">
    <property type="entry name" value="TETRAACYLDISACCHARIDE 4'-KINASE"/>
    <property type="match status" value="1"/>
</dbReference>
<dbReference type="PANTHER" id="PTHR42724:SF1">
    <property type="entry name" value="TETRAACYLDISACCHARIDE 4'-KINASE, MITOCHONDRIAL-RELATED"/>
    <property type="match status" value="1"/>
</dbReference>
<protein>
    <recommendedName>
        <fullName evidence="4 13">Tetraacyldisaccharide 4'-kinase</fullName>
        <ecNumber evidence="3 13">2.7.1.130</ecNumber>
    </recommendedName>
    <alternativeName>
        <fullName evidence="12 13">Lipid A 4'-kinase</fullName>
    </alternativeName>
</protein>
<keyword evidence="14" id="KW-1133">Transmembrane helix</keyword>
<dbReference type="EMBL" id="AP028961">
    <property type="protein sequence ID" value="BET44873.1"/>
    <property type="molecule type" value="Genomic_DNA"/>
</dbReference>
<dbReference type="InterPro" id="IPR027417">
    <property type="entry name" value="P-loop_NTPase"/>
</dbReference>
<evidence type="ECO:0000256" key="7">
    <source>
        <dbReference type="ARBA" id="ARBA00022679"/>
    </source>
</evidence>
<reference evidence="15" key="2">
    <citation type="submission" date="2023-10" db="EMBL/GenBank/DDBJ databases">
        <authorList>
            <person name="Koga R."/>
            <person name="Fukatsu T."/>
        </authorList>
    </citation>
    <scope>NUCLEOTIDE SEQUENCE</scope>
    <source>
        <strain evidence="15">Kw-01</strain>
    </source>
</reference>
<dbReference type="NCBIfam" id="TIGR00682">
    <property type="entry name" value="lpxK"/>
    <property type="match status" value="1"/>
</dbReference>
<evidence type="ECO:0000256" key="13">
    <source>
        <dbReference type="HAMAP-Rule" id="MF_00409"/>
    </source>
</evidence>
<gene>
    <name evidence="13 15" type="primary">lpxK</name>
    <name evidence="15" type="ORF">ACHINZ_5480</name>
</gene>
<evidence type="ECO:0000256" key="12">
    <source>
        <dbReference type="ARBA" id="ARBA00029757"/>
    </source>
</evidence>
<dbReference type="GO" id="GO:0009029">
    <property type="term" value="F:lipid-A 4'-kinase activity"/>
    <property type="evidence" value="ECO:0007669"/>
    <property type="project" value="UniProtKB-UniRule"/>
</dbReference>
<feature type="binding site" evidence="13">
    <location>
        <begin position="55"/>
        <end position="62"/>
    </location>
    <ligand>
        <name>ATP</name>
        <dbReference type="ChEBI" id="CHEBI:30616"/>
    </ligand>
</feature>
<organism evidence="15">
    <name type="scientific">Candidatus Aschnera chinzeii</name>
    <dbReference type="NCBI Taxonomy" id="1485666"/>
    <lineage>
        <taxon>Bacteria</taxon>
        <taxon>Pseudomonadati</taxon>
        <taxon>Pseudomonadota</taxon>
        <taxon>Gammaproteobacteria</taxon>
        <taxon>Enterobacterales</taxon>
        <taxon>Enterobacteriaceae</taxon>
        <taxon>Candidatus Aschnera</taxon>
    </lineage>
</organism>
<evidence type="ECO:0000256" key="8">
    <source>
        <dbReference type="ARBA" id="ARBA00022741"/>
    </source>
</evidence>
<sequence>MIQKIWKKYSWYTIFLLIISLFYLLICTIRKYCYKIGLFHTWKASIPIVIVGNITVGGTGKTPVVIWLVQKLLSYGYNVGVVSYGYKSKSKKYPLIITEKLSIKESGDEAALIYKNTGVPIAIAPKRICAVKILLKYNKLDIIIADDGLQHYALERDYEIVVIDGINRFGNGLLLPAGPLRETQNRLKLVNIIINNSGVNKNNEIHMQLTGNIAINMVTGKKKIINIFNNVVAIAGIGNPKSFFLNLKNNGVKIVNTYIFPDHHNYTLYQLNKLINKNQILLMTEKDAVKCFHFAQDNWWYLPVTATFSKHDTKNIIHSIIQLIKKNKKITN</sequence>
<dbReference type="Pfam" id="PF02606">
    <property type="entry name" value="LpxK"/>
    <property type="match status" value="1"/>
</dbReference>
<dbReference type="GO" id="GO:0009244">
    <property type="term" value="P:lipopolysaccharide core region biosynthetic process"/>
    <property type="evidence" value="ECO:0007669"/>
    <property type="project" value="TreeGrafter"/>
</dbReference>
<keyword evidence="5 13" id="KW-0444">Lipid biosynthesis</keyword>
<evidence type="ECO:0000256" key="10">
    <source>
        <dbReference type="ARBA" id="ARBA00022840"/>
    </source>
</evidence>
<feature type="transmembrane region" description="Helical" evidence="14">
    <location>
        <begin position="9"/>
        <end position="26"/>
    </location>
</feature>
<dbReference type="SUPFAM" id="SSF52540">
    <property type="entry name" value="P-loop containing nucleoside triphosphate hydrolases"/>
    <property type="match status" value="1"/>
</dbReference>
<keyword evidence="14" id="KW-0472">Membrane</keyword>
<evidence type="ECO:0000256" key="6">
    <source>
        <dbReference type="ARBA" id="ARBA00022556"/>
    </source>
</evidence>
<evidence type="ECO:0000256" key="14">
    <source>
        <dbReference type="SAM" id="Phobius"/>
    </source>
</evidence>
<accession>A0AAT9G562</accession>
<keyword evidence="8 13" id="KW-0547">Nucleotide-binding</keyword>
<keyword evidence="14" id="KW-0812">Transmembrane</keyword>
<keyword evidence="6 13" id="KW-0441">Lipid A biosynthesis</keyword>
<comment type="similarity">
    <text evidence="13">Belongs to the LpxK family.</text>
</comment>
<comment type="pathway">
    <text evidence="2 13">Glycolipid biosynthesis; lipid IV(A) biosynthesis; lipid IV(A) from (3R)-3-hydroxytetradecanoyl-[acyl-carrier-protein] and UDP-N-acetyl-alpha-D-glucosamine: step 6/6.</text>
</comment>
<evidence type="ECO:0000256" key="5">
    <source>
        <dbReference type="ARBA" id="ARBA00022516"/>
    </source>
</evidence>
<evidence type="ECO:0000313" key="15">
    <source>
        <dbReference type="EMBL" id="BET44873.1"/>
    </source>
</evidence>
<dbReference type="HAMAP" id="MF_00409">
    <property type="entry name" value="LpxK"/>
    <property type="match status" value="1"/>
</dbReference>
<evidence type="ECO:0000256" key="1">
    <source>
        <dbReference type="ARBA" id="ARBA00002274"/>
    </source>
</evidence>
<dbReference type="GO" id="GO:0005886">
    <property type="term" value="C:plasma membrane"/>
    <property type="evidence" value="ECO:0007669"/>
    <property type="project" value="TreeGrafter"/>
</dbReference>
<keyword evidence="9 13" id="KW-0418">Kinase</keyword>
<dbReference type="AlphaFoldDB" id="A0AAT9G562"/>
<reference evidence="15" key="1">
    <citation type="journal article" date="2023" name="Front. Microbiol.">
        <title>Genome analysis of Candidatus Aschnera chinzeii, the bacterial endosymbiont of the blood-sucking bat fly Penicillidia jenynsii (Insecta: Diptera: Nycteribiidae).</title>
        <authorList>
            <person name="Koga R."/>
            <person name="Moriyama M."/>
            <person name="Nozaki T."/>
            <person name="Fukatsu T."/>
        </authorList>
    </citation>
    <scope>NUCLEOTIDE SEQUENCE</scope>
    <source>
        <strain evidence="15">Kw-01</strain>
    </source>
</reference>